<reference evidence="2 3" key="1">
    <citation type="submission" date="2015-01" db="EMBL/GenBank/DDBJ databases">
        <title>The Genome Sequence of Exophiala spinifera CBS89968.</title>
        <authorList>
            <consortium name="The Broad Institute Genomics Platform"/>
            <person name="Cuomo C."/>
            <person name="de Hoog S."/>
            <person name="Gorbushina A."/>
            <person name="Stielow B."/>
            <person name="Teixiera M."/>
            <person name="Abouelleil A."/>
            <person name="Chapman S.B."/>
            <person name="Priest M."/>
            <person name="Young S.K."/>
            <person name="Wortman J."/>
            <person name="Nusbaum C."/>
            <person name="Birren B."/>
        </authorList>
    </citation>
    <scope>NUCLEOTIDE SEQUENCE [LARGE SCALE GENOMIC DNA]</scope>
    <source>
        <strain evidence="2 3">CBS 89968</strain>
    </source>
</reference>
<evidence type="ECO:0000256" key="1">
    <source>
        <dbReference type="SAM" id="MobiDB-lite"/>
    </source>
</evidence>
<evidence type="ECO:0000313" key="3">
    <source>
        <dbReference type="Proteomes" id="UP000053328"/>
    </source>
</evidence>
<evidence type="ECO:0000313" key="2">
    <source>
        <dbReference type="EMBL" id="KIW19169.1"/>
    </source>
</evidence>
<organism evidence="2 3">
    <name type="scientific">Exophiala spinifera</name>
    <dbReference type="NCBI Taxonomy" id="91928"/>
    <lineage>
        <taxon>Eukaryota</taxon>
        <taxon>Fungi</taxon>
        <taxon>Dikarya</taxon>
        <taxon>Ascomycota</taxon>
        <taxon>Pezizomycotina</taxon>
        <taxon>Eurotiomycetes</taxon>
        <taxon>Chaetothyriomycetidae</taxon>
        <taxon>Chaetothyriales</taxon>
        <taxon>Herpotrichiellaceae</taxon>
        <taxon>Exophiala</taxon>
    </lineage>
</organism>
<dbReference type="EMBL" id="KN847493">
    <property type="protein sequence ID" value="KIW19169.1"/>
    <property type="molecule type" value="Genomic_DNA"/>
</dbReference>
<keyword evidence="3" id="KW-1185">Reference proteome</keyword>
<gene>
    <name evidence="2" type="ORF">PV08_03462</name>
</gene>
<dbReference type="HOGENOM" id="CLU_1660781_0_0_1"/>
<dbReference type="VEuPathDB" id="FungiDB:PV08_03462"/>
<name>A0A0D2C6H0_9EURO</name>
<proteinExistence type="predicted"/>
<feature type="compositionally biased region" description="Basic and acidic residues" evidence="1">
    <location>
        <begin position="145"/>
        <end position="159"/>
    </location>
</feature>
<feature type="region of interest" description="Disordered" evidence="1">
    <location>
        <begin position="100"/>
        <end position="159"/>
    </location>
</feature>
<protein>
    <submittedName>
        <fullName evidence="2">Uncharacterized protein</fullName>
    </submittedName>
</protein>
<feature type="compositionally biased region" description="Basic and acidic residues" evidence="1">
    <location>
        <begin position="100"/>
        <end position="109"/>
    </location>
</feature>
<dbReference type="RefSeq" id="XP_016239385.1">
    <property type="nucleotide sequence ID" value="XM_016377815.1"/>
</dbReference>
<sequence length="159" mass="17830">MPLGRSSQAGWLCKLCLAVQGNGLRADNKPICKQMPKPASRAARAWMLVQEHEMDPDVAMVQITLERGQDYIRLAEEYIRVTMGQPCSRLGWRYAKLESPHMSVEDGSRKTPRQRHDSRRLTAKAVAKKALRSVRSAKGTTRAPRKGDEETGKFAPDKA</sequence>
<accession>A0A0D2C6H0</accession>
<dbReference type="GeneID" id="27330545"/>
<dbReference type="Proteomes" id="UP000053328">
    <property type="component" value="Unassembled WGS sequence"/>
</dbReference>
<feature type="compositionally biased region" description="Basic residues" evidence="1">
    <location>
        <begin position="110"/>
        <end position="132"/>
    </location>
</feature>
<dbReference type="AlphaFoldDB" id="A0A0D2C6H0"/>